<protein>
    <recommendedName>
        <fullName evidence="2 5">Aminoglycoside N(3)-acetyltransferase</fullName>
        <ecNumber evidence="5">2.3.1.-</ecNumber>
    </recommendedName>
</protein>
<dbReference type="OrthoDB" id="7330654at2"/>
<comment type="similarity">
    <text evidence="1 5">Belongs to the antibiotic N-acetyltransferase family.</text>
</comment>
<dbReference type="PANTHER" id="PTHR11104:SF0">
    <property type="entry name" value="SPBETA PROPHAGE-DERIVED AMINOGLYCOSIDE N(3')-ACETYLTRANSFERASE-LIKE PROTEIN YOKD"/>
    <property type="match status" value="1"/>
</dbReference>
<proteinExistence type="inferred from homology"/>
<keyword evidence="4 5" id="KW-0012">Acyltransferase</keyword>
<dbReference type="Proteomes" id="UP000193570">
    <property type="component" value="Unassembled WGS sequence"/>
</dbReference>
<keyword evidence="5" id="KW-0046">Antibiotic resistance</keyword>
<evidence type="ECO:0000313" key="7">
    <source>
        <dbReference type="Proteomes" id="UP000193570"/>
    </source>
</evidence>
<accession>A0A1X6YVZ5</accession>
<evidence type="ECO:0000256" key="2">
    <source>
        <dbReference type="ARBA" id="ARBA00012882"/>
    </source>
</evidence>
<sequence>MGAPILTVDSLARDLRVLGLRTGDGVFVHASMRAIGPVIGGARSVIEALQQVLGRDGLIGMPGFSGDASFPPHLDRAAMSEREIAEAERAVPGFDRRRSATLGMGVIAETFRTWPGTERSDHPNVSICLNGRGAAELTASHSRAWATGPDTPLGRLCDRPATKILLIGVDWTRCTALHTAEARARHRRTKLRRFKSGPNDADWVETHDVADDLGRLFPAVGAAFEAAGRVHRGRVGAAECRLCDLAELVGFAAEEIDAANRASGDLH</sequence>
<evidence type="ECO:0000256" key="3">
    <source>
        <dbReference type="ARBA" id="ARBA00022679"/>
    </source>
</evidence>
<dbReference type="EMBL" id="FWFK01000002">
    <property type="protein sequence ID" value="SLN32273.1"/>
    <property type="molecule type" value="Genomic_DNA"/>
</dbReference>
<keyword evidence="3 5" id="KW-0808">Transferase</keyword>
<dbReference type="SUPFAM" id="SSF110710">
    <property type="entry name" value="TTHA0583/YokD-like"/>
    <property type="match status" value="1"/>
</dbReference>
<keyword evidence="7" id="KW-1185">Reference proteome</keyword>
<dbReference type="InterPro" id="IPR003679">
    <property type="entry name" value="Amioglycoside_AcTrfase"/>
</dbReference>
<reference evidence="6 7" key="1">
    <citation type="submission" date="2017-03" db="EMBL/GenBank/DDBJ databases">
        <authorList>
            <person name="Afonso C.L."/>
            <person name="Miller P.J."/>
            <person name="Scott M.A."/>
            <person name="Spackman E."/>
            <person name="Goraichik I."/>
            <person name="Dimitrov K.M."/>
            <person name="Suarez D.L."/>
            <person name="Swayne D.E."/>
        </authorList>
    </citation>
    <scope>NUCLEOTIDE SEQUENCE [LARGE SCALE GENOMIC DNA]</scope>
    <source>
        <strain evidence="6 7">CECT 8625</strain>
    </source>
</reference>
<dbReference type="Pfam" id="PF02522">
    <property type="entry name" value="Antibiotic_NAT"/>
    <property type="match status" value="1"/>
</dbReference>
<dbReference type="RefSeq" id="WP_085791203.1">
    <property type="nucleotide sequence ID" value="NZ_FWFK01000002.1"/>
</dbReference>
<dbReference type="EC" id="2.3.1.-" evidence="5"/>
<dbReference type="InterPro" id="IPR028345">
    <property type="entry name" value="Antibiotic_NAT-like"/>
</dbReference>
<evidence type="ECO:0000256" key="4">
    <source>
        <dbReference type="ARBA" id="ARBA00023315"/>
    </source>
</evidence>
<evidence type="ECO:0000256" key="1">
    <source>
        <dbReference type="ARBA" id="ARBA00006383"/>
    </source>
</evidence>
<evidence type="ECO:0000313" key="6">
    <source>
        <dbReference type="EMBL" id="SLN32273.1"/>
    </source>
</evidence>
<organism evidence="6 7">
    <name type="scientific">Roseivivax jejudonensis</name>
    <dbReference type="NCBI Taxonomy" id="1529041"/>
    <lineage>
        <taxon>Bacteria</taxon>
        <taxon>Pseudomonadati</taxon>
        <taxon>Pseudomonadota</taxon>
        <taxon>Alphaproteobacteria</taxon>
        <taxon>Rhodobacterales</taxon>
        <taxon>Roseobacteraceae</taxon>
        <taxon>Roseivivax</taxon>
    </lineage>
</organism>
<dbReference type="GO" id="GO:0046353">
    <property type="term" value="F:aminoglycoside 3-N-acetyltransferase activity"/>
    <property type="evidence" value="ECO:0007669"/>
    <property type="project" value="UniProtKB-EC"/>
</dbReference>
<name>A0A1X6YVZ5_9RHOB</name>
<dbReference type="PANTHER" id="PTHR11104">
    <property type="entry name" value="AMINOGLYCOSIDE N3-ACETYLTRANSFERASE"/>
    <property type="match status" value="1"/>
</dbReference>
<evidence type="ECO:0000256" key="5">
    <source>
        <dbReference type="RuleBase" id="RU365031"/>
    </source>
</evidence>
<dbReference type="GO" id="GO:0046677">
    <property type="term" value="P:response to antibiotic"/>
    <property type="evidence" value="ECO:0007669"/>
    <property type="project" value="UniProtKB-KW"/>
</dbReference>
<comment type="catalytic activity">
    <reaction evidence="5">
        <text>a 2-deoxystreptamine antibiotic + acetyl-CoA = an N(3)-acetyl-2-deoxystreptamine antibiotic + CoA + H(+)</text>
        <dbReference type="Rhea" id="RHEA:12665"/>
        <dbReference type="ChEBI" id="CHEBI:15378"/>
        <dbReference type="ChEBI" id="CHEBI:57287"/>
        <dbReference type="ChEBI" id="CHEBI:57288"/>
        <dbReference type="ChEBI" id="CHEBI:57921"/>
        <dbReference type="ChEBI" id="CHEBI:77452"/>
        <dbReference type="EC" id="2.3.1.81"/>
    </reaction>
</comment>
<gene>
    <name evidence="6" type="primary">yokD</name>
    <name evidence="6" type="ORF">ROJ8625_01483</name>
</gene>
<dbReference type="AlphaFoldDB" id="A0A1X6YVZ5"/>